<dbReference type="Pfam" id="PF02768">
    <property type="entry name" value="DNA_pol3_beta_3"/>
    <property type="match status" value="1"/>
</dbReference>
<keyword evidence="5 9" id="KW-0548">Nucleotidyltransferase</keyword>
<dbReference type="SMART" id="SM00480">
    <property type="entry name" value="POL3Bc"/>
    <property type="match status" value="1"/>
</dbReference>
<comment type="similarity">
    <text evidence="2 9">Belongs to the beta sliding clamp family.</text>
</comment>
<evidence type="ECO:0000259" key="10">
    <source>
        <dbReference type="Pfam" id="PF00712"/>
    </source>
</evidence>
<dbReference type="InterPro" id="IPR022635">
    <property type="entry name" value="DNA_polIII_beta_C"/>
</dbReference>
<dbReference type="SUPFAM" id="SSF55979">
    <property type="entry name" value="DNA clamp"/>
    <property type="match status" value="3"/>
</dbReference>
<gene>
    <name evidence="13" type="ORF">A3J46_03400</name>
</gene>
<evidence type="ECO:0000256" key="5">
    <source>
        <dbReference type="ARBA" id="ARBA00022695"/>
    </source>
</evidence>
<comment type="subcellular location">
    <subcellularLocation>
        <location evidence="1 9">Cytoplasm</location>
    </subcellularLocation>
</comment>
<reference evidence="13 14" key="1">
    <citation type="journal article" date="2016" name="Nat. Commun.">
        <title>Thousands of microbial genomes shed light on interconnected biogeochemical processes in an aquifer system.</title>
        <authorList>
            <person name="Anantharaman K."/>
            <person name="Brown C.T."/>
            <person name="Hug L.A."/>
            <person name="Sharon I."/>
            <person name="Castelle C.J."/>
            <person name="Probst A.J."/>
            <person name="Thomas B.C."/>
            <person name="Singh A."/>
            <person name="Wilkins M.J."/>
            <person name="Karaoz U."/>
            <person name="Brodie E.L."/>
            <person name="Williams K.H."/>
            <person name="Hubbard S.S."/>
            <person name="Banfield J.F."/>
        </authorList>
    </citation>
    <scope>NUCLEOTIDE SEQUENCE [LARGE SCALE GENOMIC DNA]</scope>
</reference>
<comment type="caution">
    <text evidence="13">The sequence shown here is derived from an EMBL/GenBank/DDBJ whole genome shotgun (WGS) entry which is preliminary data.</text>
</comment>
<dbReference type="GO" id="GO:0003887">
    <property type="term" value="F:DNA-directed DNA polymerase activity"/>
    <property type="evidence" value="ECO:0007669"/>
    <property type="project" value="UniProtKB-UniRule"/>
</dbReference>
<dbReference type="PANTHER" id="PTHR30478:SF0">
    <property type="entry name" value="BETA SLIDING CLAMP"/>
    <property type="match status" value="1"/>
</dbReference>
<dbReference type="InterPro" id="IPR046938">
    <property type="entry name" value="DNA_clamp_sf"/>
</dbReference>
<dbReference type="GO" id="GO:0009360">
    <property type="term" value="C:DNA polymerase III complex"/>
    <property type="evidence" value="ECO:0007669"/>
    <property type="project" value="InterPro"/>
</dbReference>
<evidence type="ECO:0000256" key="6">
    <source>
        <dbReference type="ARBA" id="ARBA00022705"/>
    </source>
</evidence>
<dbReference type="Pfam" id="PF00712">
    <property type="entry name" value="DNA_pol3_beta"/>
    <property type="match status" value="1"/>
</dbReference>
<dbReference type="Proteomes" id="UP000177167">
    <property type="component" value="Unassembled WGS sequence"/>
</dbReference>
<comment type="function">
    <text evidence="9">Confers DNA tethering and processivity to DNA polymerases and other proteins. Acts as a clamp, forming a ring around DNA (a reaction catalyzed by the clamp-loading complex) which diffuses in an ATP-independent manner freely and bidirectionally along dsDNA. Initially characterized for its ability to contact the catalytic subunit of DNA polymerase III (Pol III), a complex, multichain enzyme responsible for most of the replicative synthesis in bacteria; Pol III exhibits 3'-5' exonuclease proofreading activity. The beta chain is required for initiation of replication as well as for processivity of DNA replication.</text>
</comment>
<evidence type="ECO:0000256" key="3">
    <source>
        <dbReference type="ARBA" id="ARBA00022490"/>
    </source>
</evidence>
<dbReference type="PANTHER" id="PTHR30478">
    <property type="entry name" value="DNA POLYMERASE III SUBUNIT BETA"/>
    <property type="match status" value="1"/>
</dbReference>
<dbReference type="GO" id="GO:0003677">
    <property type="term" value="F:DNA binding"/>
    <property type="evidence" value="ECO:0007669"/>
    <property type="project" value="UniProtKB-UniRule"/>
</dbReference>
<dbReference type="Pfam" id="PF02767">
    <property type="entry name" value="DNA_pol3_beta_2"/>
    <property type="match status" value="1"/>
</dbReference>
<dbReference type="NCBIfam" id="TIGR00663">
    <property type="entry name" value="dnan"/>
    <property type="match status" value="1"/>
</dbReference>
<dbReference type="GO" id="GO:0005737">
    <property type="term" value="C:cytoplasm"/>
    <property type="evidence" value="ECO:0007669"/>
    <property type="project" value="UniProtKB-SubCell"/>
</dbReference>
<protein>
    <recommendedName>
        <fullName evidence="9">Beta sliding clamp</fullName>
    </recommendedName>
</protein>
<evidence type="ECO:0000256" key="8">
    <source>
        <dbReference type="ARBA" id="ARBA00023125"/>
    </source>
</evidence>
<evidence type="ECO:0000313" key="14">
    <source>
        <dbReference type="Proteomes" id="UP000177167"/>
    </source>
</evidence>
<dbReference type="CDD" id="cd00140">
    <property type="entry name" value="beta_clamp"/>
    <property type="match status" value="1"/>
</dbReference>
<feature type="domain" description="DNA polymerase III beta sliding clamp C-terminal" evidence="12">
    <location>
        <begin position="242"/>
        <end position="362"/>
    </location>
</feature>
<dbReference type="GO" id="GO:0006271">
    <property type="term" value="P:DNA strand elongation involved in DNA replication"/>
    <property type="evidence" value="ECO:0007669"/>
    <property type="project" value="TreeGrafter"/>
</dbReference>
<evidence type="ECO:0000256" key="7">
    <source>
        <dbReference type="ARBA" id="ARBA00022932"/>
    </source>
</evidence>
<dbReference type="GO" id="GO:0008408">
    <property type="term" value="F:3'-5' exonuclease activity"/>
    <property type="evidence" value="ECO:0007669"/>
    <property type="project" value="InterPro"/>
</dbReference>
<dbReference type="InterPro" id="IPR022634">
    <property type="entry name" value="DNA_polIII_beta_N"/>
</dbReference>
<dbReference type="Gene3D" id="3.10.150.10">
    <property type="entry name" value="DNA Polymerase III, subunit A, domain 2"/>
    <property type="match status" value="1"/>
</dbReference>
<evidence type="ECO:0000256" key="2">
    <source>
        <dbReference type="ARBA" id="ARBA00010752"/>
    </source>
</evidence>
<keyword evidence="8" id="KW-0238">DNA-binding</keyword>
<dbReference type="EMBL" id="MGJP01000022">
    <property type="protein sequence ID" value="OGN09920.1"/>
    <property type="molecule type" value="Genomic_DNA"/>
</dbReference>
<dbReference type="InterPro" id="IPR022637">
    <property type="entry name" value="DNA_polIII_beta_cen"/>
</dbReference>
<dbReference type="InterPro" id="IPR001001">
    <property type="entry name" value="DNA_polIII_beta"/>
</dbReference>
<feature type="domain" description="DNA polymerase III beta sliding clamp N-terminal" evidence="10">
    <location>
        <begin position="1"/>
        <end position="118"/>
    </location>
</feature>
<organism evidence="13 14">
    <name type="scientific">Candidatus Yanofskybacteria bacterium RIFCSPHIGHO2_02_FULL_41_11</name>
    <dbReference type="NCBI Taxonomy" id="1802675"/>
    <lineage>
        <taxon>Bacteria</taxon>
        <taxon>Candidatus Yanofskyibacteriota</taxon>
    </lineage>
</organism>
<sequence length="363" mass="40506">MKVIVNQKNLKTALGLVEKIVSKNPSLPILNNILIKTDNGRLKISSTNLEIGINYMIGAKIDEVGEIAIPARVSSDFINNILDEKIILHTKNNILYINSEKYKTQILGFDPKDFPIIPKIKNEPATIISSRILKNLLFSIVDSIALSETRPELAGVYTDFGSKKITFAATDSFRLSEIKFDSKNSDQHNVIIPRNTAIELIRIAGDIDGDLEIKIGDNQISFSNNEFELVSRLIDGNYPDYKKVIPTKFLSKILINKNDLEKDIRLAGLFSSHIADVKLICSDEAIILKSKNSDKGEIETVIPAVLKNDPFEISVNYHYLLDGLKIIDTDKVVLEFNGSGSPLVLRPNDANKELTYLIMPLRG</sequence>
<evidence type="ECO:0000256" key="4">
    <source>
        <dbReference type="ARBA" id="ARBA00022679"/>
    </source>
</evidence>
<evidence type="ECO:0000256" key="9">
    <source>
        <dbReference type="PIRNR" id="PIRNR000804"/>
    </source>
</evidence>
<evidence type="ECO:0000259" key="12">
    <source>
        <dbReference type="Pfam" id="PF02768"/>
    </source>
</evidence>
<keyword evidence="6 9" id="KW-0235">DNA replication</keyword>
<dbReference type="PIRSF" id="PIRSF000804">
    <property type="entry name" value="DNA_pol_III_b"/>
    <property type="match status" value="1"/>
</dbReference>
<evidence type="ECO:0000313" key="13">
    <source>
        <dbReference type="EMBL" id="OGN09920.1"/>
    </source>
</evidence>
<proteinExistence type="inferred from homology"/>
<keyword evidence="3 9" id="KW-0963">Cytoplasm</keyword>
<feature type="domain" description="DNA polymerase III beta sliding clamp central" evidence="11">
    <location>
        <begin position="129"/>
        <end position="240"/>
    </location>
</feature>
<keyword evidence="4 9" id="KW-0808">Transferase</keyword>
<dbReference type="Gene3D" id="3.70.10.10">
    <property type="match status" value="1"/>
</dbReference>
<evidence type="ECO:0000256" key="1">
    <source>
        <dbReference type="ARBA" id="ARBA00004496"/>
    </source>
</evidence>
<evidence type="ECO:0000259" key="11">
    <source>
        <dbReference type="Pfam" id="PF02767"/>
    </source>
</evidence>
<keyword evidence="7 9" id="KW-0239">DNA-directed DNA polymerase</keyword>
<comment type="subunit">
    <text evidence="9">Forms a ring-shaped head-to-tail homodimer around DNA.</text>
</comment>
<accession>A0A1F8FBH2</accession>
<dbReference type="AlphaFoldDB" id="A0A1F8FBH2"/>
<name>A0A1F8FBH2_9BACT</name>